<dbReference type="GO" id="GO:0004040">
    <property type="term" value="F:amidase activity"/>
    <property type="evidence" value="ECO:0007669"/>
    <property type="project" value="UniProtKB-EC"/>
</dbReference>
<comment type="caution">
    <text evidence="2">The sequence shown here is derived from an EMBL/GenBank/DDBJ whole genome shotgun (WGS) entry which is preliminary data.</text>
</comment>
<organism evidence="2 3">
    <name type="scientific">Agrobacterium cavarae</name>
    <dbReference type="NCBI Taxonomy" id="2528239"/>
    <lineage>
        <taxon>Bacteria</taxon>
        <taxon>Pseudomonadati</taxon>
        <taxon>Pseudomonadota</taxon>
        <taxon>Alphaproteobacteria</taxon>
        <taxon>Hyphomicrobiales</taxon>
        <taxon>Rhizobiaceae</taxon>
        <taxon>Rhizobium/Agrobacterium group</taxon>
        <taxon>Agrobacterium</taxon>
    </lineage>
</organism>
<dbReference type="PANTHER" id="PTHR11895">
    <property type="entry name" value="TRANSAMIDASE"/>
    <property type="match status" value="1"/>
</dbReference>
<dbReference type="InterPro" id="IPR023631">
    <property type="entry name" value="Amidase_dom"/>
</dbReference>
<evidence type="ECO:0000313" key="3">
    <source>
        <dbReference type="Proteomes" id="UP000294239"/>
    </source>
</evidence>
<dbReference type="EMBL" id="SISF01000030">
    <property type="protein sequence ID" value="TBN12372.1"/>
    <property type="molecule type" value="Genomic_DNA"/>
</dbReference>
<dbReference type="PANTHER" id="PTHR11895:SF173">
    <property type="entry name" value="GLUTAMYL-TRNA AMIDOTRANSFERASE SUBUNIT A"/>
    <property type="match status" value="1"/>
</dbReference>
<protein>
    <submittedName>
        <fullName evidence="2">Amidase</fullName>
        <ecNumber evidence="2">3.5.1.4</ecNumber>
    </submittedName>
</protein>
<sequence>MTDLIDLNTLEILALYRDKTLSPLEYWQAVEARIEAFEPIVNALYAYDPESARAQAEASTQRWLKGEMLGPLDGLPVSLKELIATKGQPVPLGTKAVELVPAGEDAPVAARCREDGAILYAKTTCPDYGMLSSGLSSFHKLSRNPWDPTQNPGGSSAGAASAGAAGYGTLHIGTDIGGSVRLPAGWTGLFGFKPSQGRIPVDPFYTGRCAGPMARTVTDAAYAMATLSRPDWRDGTSLPPNEIDWLDLNADVKGLKIGLMLDAGCGLPLDDEVRDAVLSAAKLFEAAGAIIVPVEPVLTRDMLDGLDDFWRAKFWGDMVALSEERRDLILPYILEWASKGADVSGSRAVFGFNQTMEMRKSCGRLMQRVDAVISPTNPIVSYPADWASPTNDPQLPFEHIAFTVPWNMSEQPASSINCGFSKSGMPIGLQIVGPRFEDLFVLKLSKAFEDWSGGVKQWPQPPARG</sequence>
<reference evidence="2 3" key="1">
    <citation type="submission" date="2019-02" db="EMBL/GenBank/DDBJ databases">
        <title>Current taxonomic status of genus Agrobacterium and description of Agrobacterium cavarae sp. nov. isolated from maize roots.</title>
        <authorList>
            <person name="Flores-Felix J.D."/>
            <person name="Menendez E."/>
            <person name="Ramirez-Bahena M.H."/>
            <person name="Garcia-Fraile P."/>
            <person name="Velazquez E."/>
        </authorList>
    </citation>
    <scope>NUCLEOTIDE SEQUENCE [LARGE SCALE GENOMIC DNA]</scope>
    <source>
        <strain evidence="2 3">RZME10</strain>
    </source>
</reference>
<accession>A0ABY1Y7U4</accession>
<dbReference type="SUPFAM" id="SSF75304">
    <property type="entry name" value="Amidase signature (AS) enzymes"/>
    <property type="match status" value="1"/>
</dbReference>
<dbReference type="Proteomes" id="UP000294239">
    <property type="component" value="Unassembled WGS sequence"/>
</dbReference>
<dbReference type="Gene3D" id="3.90.1300.10">
    <property type="entry name" value="Amidase signature (AS) domain"/>
    <property type="match status" value="1"/>
</dbReference>
<name>A0ABY1Y7U4_9HYPH</name>
<feature type="domain" description="Amidase" evidence="1">
    <location>
        <begin position="29"/>
        <end position="439"/>
    </location>
</feature>
<dbReference type="EC" id="3.5.1.4" evidence="2"/>
<evidence type="ECO:0000313" key="2">
    <source>
        <dbReference type="EMBL" id="TBN12372.1"/>
    </source>
</evidence>
<dbReference type="NCBIfam" id="NF005450">
    <property type="entry name" value="PRK07042.1"/>
    <property type="match status" value="1"/>
</dbReference>
<keyword evidence="3" id="KW-1185">Reference proteome</keyword>
<dbReference type="InterPro" id="IPR036928">
    <property type="entry name" value="AS_sf"/>
</dbReference>
<dbReference type="RefSeq" id="WP_130978289.1">
    <property type="nucleotide sequence ID" value="NZ_SISF01000030.1"/>
</dbReference>
<dbReference type="GeneID" id="301042149"/>
<gene>
    <name evidence="2" type="ORF">EYC79_13255</name>
</gene>
<evidence type="ECO:0000259" key="1">
    <source>
        <dbReference type="Pfam" id="PF01425"/>
    </source>
</evidence>
<proteinExistence type="predicted"/>
<keyword evidence="2" id="KW-0378">Hydrolase</keyword>
<dbReference type="InterPro" id="IPR000120">
    <property type="entry name" value="Amidase"/>
</dbReference>
<dbReference type="Pfam" id="PF01425">
    <property type="entry name" value="Amidase"/>
    <property type="match status" value="1"/>
</dbReference>